<dbReference type="KEGG" id="hfv:R50_0558"/>
<dbReference type="Proteomes" id="UP000503399">
    <property type="component" value="Chromosome"/>
</dbReference>
<gene>
    <name evidence="2" type="ORF">R50_0558</name>
</gene>
<dbReference type="SUPFAM" id="SSF53756">
    <property type="entry name" value="UDP-Glycosyltransferase/glycogen phosphorylase"/>
    <property type="match status" value="1"/>
</dbReference>
<evidence type="ECO:0000313" key="3">
    <source>
        <dbReference type="Proteomes" id="UP000503399"/>
    </source>
</evidence>
<dbReference type="AlphaFoldDB" id="A0A6F8ZEF0"/>
<feature type="domain" description="Glycosyl transferase family 1" evidence="1">
    <location>
        <begin position="131"/>
        <end position="271"/>
    </location>
</feature>
<dbReference type="Gene3D" id="3.40.50.2000">
    <property type="entry name" value="Glycogen Phosphorylase B"/>
    <property type="match status" value="1"/>
</dbReference>
<sequence>MRSLAWQTAGNARESERVWSRLLVPALEARGLNFRRRAAPAWAPCLQVGGPLPRAGVLVTALLGPEARRALSRHPRVEVVLPDDSGIPPGPGRVHGLPYPVPAEAFAPATGPAMFRVALRYHLEARPRVLAARLRSGAGATRLLAAARALEGRGELVLLDGLTWRPRLAPLAARLGLAGSLVFLPELDVEEMAALLQGADALVYPEEDLGDYPYLALWAGAAGVPVLAPDRPAYRMAAGGVWLVDPAADWARALWLLLHHAPLRERLLEAGMLKAHPRRLDRVVPVWERWLAERGITGAAL</sequence>
<reference evidence="2 3" key="1">
    <citation type="submission" date="2020-02" db="EMBL/GenBank/DDBJ databases">
        <authorList>
            <person name="Hogendoorn C."/>
        </authorList>
    </citation>
    <scope>NUCLEOTIDE SEQUENCE [LARGE SCALE GENOMIC DNA]</scope>
    <source>
        <strain evidence="2">R501</strain>
    </source>
</reference>
<protein>
    <recommendedName>
        <fullName evidence="1">Glycosyl transferase family 1 domain-containing protein</fullName>
    </recommendedName>
</protein>
<evidence type="ECO:0000259" key="1">
    <source>
        <dbReference type="Pfam" id="PF00534"/>
    </source>
</evidence>
<accession>A0A6F8ZEF0</accession>
<dbReference type="GO" id="GO:0016757">
    <property type="term" value="F:glycosyltransferase activity"/>
    <property type="evidence" value="ECO:0007669"/>
    <property type="project" value="InterPro"/>
</dbReference>
<name>A0A6F8ZEF0_9FIRM</name>
<keyword evidence="3" id="KW-1185">Reference proteome</keyword>
<organism evidence="2 3">
    <name type="scientific">Candidatus Hydrogenisulfobacillus filiaventi</name>
    <dbReference type="NCBI Taxonomy" id="2707344"/>
    <lineage>
        <taxon>Bacteria</taxon>
        <taxon>Bacillati</taxon>
        <taxon>Bacillota</taxon>
        <taxon>Clostridia</taxon>
        <taxon>Eubacteriales</taxon>
        <taxon>Clostridiales Family XVII. Incertae Sedis</taxon>
        <taxon>Candidatus Hydrogenisulfobacillus</taxon>
    </lineage>
</organism>
<dbReference type="InterPro" id="IPR001296">
    <property type="entry name" value="Glyco_trans_1"/>
</dbReference>
<evidence type="ECO:0000313" key="2">
    <source>
        <dbReference type="EMBL" id="CAB1128064.1"/>
    </source>
</evidence>
<dbReference type="EMBL" id="LR778114">
    <property type="protein sequence ID" value="CAB1128064.1"/>
    <property type="molecule type" value="Genomic_DNA"/>
</dbReference>
<proteinExistence type="predicted"/>
<dbReference type="Pfam" id="PF00534">
    <property type="entry name" value="Glycos_transf_1"/>
    <property type="match status" value="1"/>
</dbReference>